<protein>
    <submittedName>
        <fullName evidence="1">Uncharacterized protein</fullName>
    </submittedName>
</protein>
<accession>W9CKA5</accession>
<dbReference type="Proteomes" id="UP000019487">
    <property type="component" value="Unassembled WGS sequence"/>
</dbReference>
<gene>
    <name evidence="1" type="ORF">SBOR_4679</name>
</gene>
<name>W9CKA5_SCLBF</name>
<evidence type="ECO:0000313" key="2">
    <source>
        <dbReference type="Proteomes" id="UP000019487"/>
    </source>
</evidence>
<proteinExistence type="predicted"/>
<comment type="caution">
    <text evidence="1">The sequence shown here is derived from an EMBL/GenBank/DDBJ whole genome shotgun (WGS) entry which is preliminary data.</text>
</comment>
<dbReference type="HOGENOM" id="CLU_1971794_0_0_1"/>
<keyword evidence="2" id="KW-1185">Reference proteome</keyword>
<reference evidence="1 2" key="1">
    <citation type="journal article" date="2014" name="Genome Announc.">
        <title>Draft genome sequence of Sclerotinia borealis, a psychrophilic plant pathogenic fungus.</title>
        <authorList>
            <person name="Mardanov A.V."/>
            <person name="Beletsky A.V."/>
            <person name="Kadnikov V.V."/>
            <person name="Ignatov A.N."/>
            <person name="Ravin N.V."/>
        </authorList>
    </citation>
    <scope>NUCLEOTIDE SEQUENCE [LARGE SCALE GENOMIC DNA]</scope>
    <source>
        <strain evidence="2">F-4157</strain>
    </source>
</reference>
<evidence type="ECO:0000313" key="1">
    <source>
        <dbReference type="EMBL" id="ESZ94955.1"/>
    </source>
</evidence>
<dbReference type="EMBL" id="AYSA01000216">
    <property type="protein sequence ID" value="ESZ94955.1"/>
    <property type="molecule type" value="Genomic_DNA"/>
</dbReference>
<dbReference type="AlphaFoldDB" id="W9CKA5"/>
<sequence>MNKTEPWSEKNFQELLNLGTRDSIWIVDGGLVETLDYERPSCEREEFTLGVAETPGLESRNPEAHLDPGGVDDRIFTVGADDYAETWYGWRGLRSRLVRVLPFWACDSSKRCMKPKLKGDEGRFTSS</sequence>
<organism evidence="1 2">
    <name type="scientific">Sclerotinia borealis (strain F-4128)</name>
    <dbReference type="NCBI Taxonomy" id="1432307"/>
    <lineage>
        <taxon>Eukaryota</taxon>
        <taxon>Fungi</taxon>
        <taxon>Dikarya</taxon>
        <taxon>Ascomycota</taxon>
        <taxon>Pezizomycotina</taxon>
        <taxon>Leotiomycetes</taxon>
        <taxon>Helotiales</taxon>
        <taxon>Sclerotiniaceae</taxon>
        <taxon>Sclerotinia</taxon>
    </lineage>
</organism>